<dbReference type="VEuPathDB" id="TrichDB:TRFO_38411"/>
<dbReference type="EMBL" id="MLAK01001242">
    <property type="protein sequence ID" value="OHS95490.1"/>
    <property type="molecule type" value="Genomic_DNA"/>
</dbReference>
<accession>A0A1J4J8H3</accession>
<comment type="caution">
    <text evidence="1">The sequence shown here is derived from an EMBL/GenBank/DDBJ whole genome shotgun (WGS) entry which is preliminary data.</text>
</comment>
<evidence type="ECO:0000313" key="1">
    <source>
        <dbReference type="EMBL" id="OHS95490.1"/>
    </source>
</evidence>
<keyword evidence="2" id="KW-1185">Reference proteome</keyword>
<proteinExistence type="predicted"/>
<reference evidence="1" key="1">
    <citation type="submission" date="2016-10" db="EMBL/GenBank/DDBJ databases">
        <authorList>
            <person name="Benchimol M."/>
            <person name="Almeida L.G."/>
            <person name="Vasconcelos A.T."/>
            <person name="Perreira-Neves A."/>
            <person name="Rosa I.A."/>
            <person name="Tasca T."/>
            <person name="Bogo M.R."/>
            <person name="de Souza W."/>
        </authorList>
    </citation>
    <scope>NUCLEOTIDE SEQUENCE [LARGE SCALE GENOMIC DNA]</scope>
    <source>
        <strain evidence="1">K</strain>
    </source>
</reference>
<gene>
    <name evidence="1" type="ORF">TRFO_38411</name>
</gene>
<dbReference type="RefSeq" id="XP_068348627.1">
    <property type="nucleotide sequence ID" value="XM_068512018.1"/>
</dbReference>
<sequence>MFCAISMCIVSIKKAKMEEIPLQKRNPQDDQVTSIIKEMGRKPQALLSTCIQDVSNLRASVQRSQRIITLAPLAHSSSFREHSDEFPNTFKSYVFNPQELPSFLGFAQMTQNTGFLICFINENPEILASAVLSKTKSADFTYLIRCAIPAAFGYFSSHEHLCIAINFYRAIVENCDQKLAISILQPLMHSASTFRFVEAAFTKFTRALAVDGKANENEDYNPGFLSMYSKFLVECIVNSLPLLPEQILCLLRYLKDLKWHEINFGNLFFNKFLWKYAIEWISHSPAKKYSKLLEKVISIISKNDSQISEIYKTLFTCKSVYELPHIYKPFGHMYLDFYISVHDIHVLAKFLHSCKKMPETVTIAELKRVPEKFEYNWYSCQVYPHIPSQNIEYNDEPIFEGESQEIKILEKLLCHRLYRSELEKWNDLTDSCLSVVIDPFISEAVVLPQNRQFRKMFRSLEKSFNLPRLNRKLYLSLLEMHLQTWIDLNKIAILDHLDSEFSKLLLNIQNRDGMIEFTELTSKTHESLRPTMMDSIKTLSCLEKASLYDQFQIMINVMHDLRFIQQIEQFPDKFYAVIFQQCNIKNFLSIFIKLNSFAMRNPYFKKYCDDDEIILWLKIESVILFCLRPDEVFIQAYIKLQQDFIDTALKYTQA</sequence>
<evidence type="ECO:0000313" key="2">
    <source>
        <dbReference type="Proteomes" id="UP000179807"/>
    </source>
</evidence>
<name>A0A1J4J8H3_9EUKA</name>
<dbReference type="GeneID" id="94846722"/>
<protein>
    <submittedName>
        <fullName evidence="1">Uncharacterized protein</fullName>
    </submittedName>
</protein>
<dbReference type="Proteomes" id="UP000179807">
    <property type="component" value="Unassembled WGS sequence"/>
</dbReference>
<organism evidence="1 2">
    <name type="scientific">Tritrichomonas foetus</name>
    <dbReference type="NCBI Taxonomy" id="1144522"/>
    <lineage>
        <taxon>Eukaryota</taxon>
        <taxon>Metamonada</taxon>
        <taxon>Parabasalia</taxon>
        <taxon>Tritrichomonadida</taxon>
        <taxon>Tritrichomonadidae</taxon>
        <taxon>Tritrichomonas</taxon>
    </lineage>
</organism>
<dbReference type="AlphaFoldDB" id="A0A1J4J8H3"/>